<dbReference type="GO" id="GO:0006526">
    <property type="term" value="P:L-arginine biosynthetic process"/>
    <property type="evidence" value="ECO:0007669"/>
    <property type="project" value="UniProtKB-UniRule"/>
</dbReference>
<dbReference type="EC" id="2.3.1.35" evidence="9"/>
<evidence type="ECO:0000256" key="6">
    <source>
        <dbReference type="ARBA" id="ARBA00022813"/>
    </source>
</evidence>
<evidence type="ECO:0000313" key="11">
    <source>
        <dbReference type="Proteomes" id="UP000253083"/>
    </source>
</evidence>
<evidence type="ECO:0000313" key="10">
    <source>
        <dbReference type="EMBL" id="RBP49877.1"/>
    </source>
</evidence>
<dbReference type="SUPFAM" id="SSF56266">
    <property type="entry name" value="DmpA/ArgJ-like"/>
    <property type="match status" value="1"/>
</dbReference>
<comment type="subcellular location">
    <subcellularLocation>
        <location evidence="9">Cytoplasm</location>
    </subcellularLocation>
</comment>
<keyword evidence="4 9" id="KW-0028">Amino-acid biosynthesis</keyword>
<feature type="site" description="Involved in the stabilization of negative charge on the oxyanion by the formation of the oxyanion hole" evidence="9">
    <location>
        <position position="117"/>
    </location>
</feature>
<organism evidence="10 11">
    <name type="scientific">Arenicella xantha</name>
    <dbReference type="NCBI Taxonomy" id="644221"/>
    <lineage>
        <taxon>Bacteria</taxon>
        <taxon>Pseudomonadati</taxon>
        <taxon>Pseudomonadota</taxon>
        <taxon>Gammaproteobacteria</taxon>
        <taxon>Arenicellales</taxon>
        <taxon>Arenicellaceae</taxon>
        <taxon>Arenicella</taxon>
    </lineage>
</organism>
<dbReference type="NCBIfam" id="TIGR00120">
    <property type="entry name" value="ArgJ"/>
    <property type="match status" value="1"/>
</dbReference>
<dbReference type="PANTHER" id="PTHR23100">
    <property type="entry name" value="ARGININE BIOSYNTHESIS BIFUNCTIONAL PROTEIN ARGJ"/>
    <property type="match status" value="1"/>
</dbReference>
<gene>
    <name evidence="9" type="primary">argJ</name>
    <name evidence="10" type="ORF">DFR28_103309</name>
</gene>
<dbReference type="GO" id="GO:0005737">
    <property type="term" value="C:cytoplasm"/>
    <property type="evidence" value="ECO:0007669"/>
    <property type="project" value="UniProtKB-SubCell"/>
</dbReference>
<dbReference type="InterPro" id="IPR016117">
    <property type="entry name" value="ArgJ-like_dom_sf"/>
</dbReference>
<dbReference type="Pfam" id="PF01960">
    <property type="entry name" value="ArgJ"/>
    <property type="match status" value="1"/>
</dbReference>
<keyword evidence="9" id="KW-0511">Multifunctional enzyme</keyword>
<evidence type="ECO:0000256" key="4">
    <source>
        <dbReference type="ARBA" id="ARBA00022605"/>
    </source>
</evidence>
<protein>
    <recommendedName>
        <fullName evidence="9">Arginine biosynthesis bifunctional protein ArgJ</fullName>
    </recommendedName>
    <domain>
        <recommendedName>
            <fullName evidence="9">Glutamate N-acetyltransferase</fullName>
            <ecNumber evidence="9">2.3.1.35</ecNumber>
        </recommendedName>
        <alternativeName>
            <fullName evidence="9">Ornithine acetyltransferase</fullName>
            <shortName evidence="9">OATase</shortName>
        </alternativeName>
        <alternativeName>
            <fullName evidence="9">Ornithine transacetylase</fullName>
        </alternativeName>
    </domain>
    <domain>
        <recommendedName>
            <fullName evidence="9">Amino-acid acetyltransferase</fullName>
            <ecNumber evidence="9">2.3.1.1</ecNumber>
        </recommendedName>
        <alternativeName>
            <fullName evidence="9">N-acetylglutamate synthase</fullName>
            <shortName evidence="9">AGSase</shortName>
        </alternativeName>
    </domain>
    <component>
        <recommendedName>
            <fullName evidence="9">Arginine biosynthesis bifunctional protein ArgJ alpha chain</fullName>
        </recommendedName>
    </component>
    <component>
        <recommendedName>
            <fullName evidence="9">Arginine biosynthesis bifunctional protein ArgJ beta chain</fullName>
        </recommendedName>
    </component>
</protein>
<dbReference type="GO" id="GO:0004358">
    <property type="term" value="F:L-glutamate N-acetyltransferase activity, acting on acetyl-L-ornithine as donor"/>
    <property type="evidence" value="ECO:0007669"/>
    <property type="project" value="UniProtKB-UniRule"/>
</dbReference>
<dbReference type="InterPro" id="IPR042195">
    <property type="entry name" value="ArgJ_beta_C"/>
</dbReference>
<feature type="binding site" evidence="9">
    <location>
        <position position="190"/>
    </location>
    <ligand>
        <name>substrate</name>
    </ligand>
</feature>
<reference evidence="10 11" key="1">
    <citation type="submission" date="2018-06" db="EMBL/GenBank/DDBJ databases">
        <title>Genomic Encyclopedia of Type Strains, Phase IV (KMG-IV): sequencing the most valuable type-strain genomes for metagenomic binning, comparative biology and taxonomic classification.</title>
        <authorList>
            <person name="Goeker M."/>
        </authorList>
    </citation>
    <scope>NUCLEOTIDE SEQUENCE [LARGE SCALE GENOMIC DNA]</scope>
    <source>
        <strain evidence="10 11">DSM 24032</strain>
    </source>
</reference>
<dbReference type="GO" id="GO:0006592">
    <property type="term" value="P:ornithine biosynthetic process"/>
    <property type="evidence" value="ECO:0007669"/>
    <property type="project" value="TreeGrafter"/>
</dbReference>
<comment type="pathway">
    <text evidence="9">Amino-acid biosynthesis; L-arginine biosynthesis; N(2)-acetyl-L-ornithine from L-glutamate: step 1/4.</text>
</comment>
<evidence type="ECO:0000256" key="8">
    <source>
        <dbReference type="ARBA" id="ARBA00049439"/>
    </source>
</evidence>
<dbReference type="EC" id="2.3.1.1" evidence="9"/>
<keyword evidence="11" id="KW-1185">Reference proteome</keyword>
<dbReference type="RefSeq" id="WP_113954864.1">
    <property type="nucleotide sequence ID" value="NZ_QNRT01000003.1"/>
</dbReference>
<dbReference type="Gene3D" id="3.10.20.340">
    <property type="entry name" value="ArgJ beta chain, C-terminal domain"/>
    <property type="match status" value="1"/>
</dbReference>
<dbReference type="CDD" id="cd02152">
    <property type="entry name" value="OAT"/>
    <property type="match status" value="1"/>
</dbReference>
<dbReference type="InParanoid" id="A0A395JIC3"/>
<feature type="binding site" evidence="9">
    <location>
        <position position="405"/>
    </location>
    <ligand>
        <name>substrate</name>
    </ligand>
</feature>
<dbReference type="FunFam" id="3.10.20.340:FF:000001">
    <property type="entry name" value="Arginine biosynthesis bifunctional protein ArgJ, chloroplastic"/>
    <property type="match status" value="1"/>
</dbReference>
<comment type="caution">
    <text evidence="10">The sequence shown here is derived from an EMBL/GenBank/DDBJ whole genome shotgun (WGS) entry which is preliminary data.</text>
</comment>
<dbReference type="Gene3D" id="3.60.70.12">
    <property type="entry name" value="L-amino peptidase D-ALA esterase/amidase"/>
    <property type="match status" value="1"/>
</dbReference>
<dbReference type="InterPro" id="IPR002813">
    <property type="entry name" value="Arg_biosynth_ArgJ"/>
</dbReference>
<dbReference type="OrthoDB" id="9804242at2"/>
<keyword evidence="7 9" id="KW-0012">Acyltransferase</keyword>
<dbReference type="UniPathway" id="UPA00068">
    <property type="reaction ID" value="UER00106"/>
</dbReference>
<feature type="active site" description="Nucleophile" evidence="9">
    <location>
        <position position="190"/>
    </location>
</feature>
<comment type="catalytic activity">
    <reaction evidence="9">
        <text>L-glutamate + acetyl-CoA = N-acetyl-L-glutamate + CoA + H(+)</text>
        <dbReference type="Rhea" id="RHEA:24292"/>
        <dbReference type="ChEBI" id="CHEBI:15378"/>
        <dbReference type="ChEBI" id="CHEBI:29985"/>
        <dbReference type="ChEBI" id="CHEBI:44337"/>
        <dbReference type="ChEBI" id="CHEBI:57287"/>
        <dbReference type="ChEBI" id="CHEBI:57288"/>
        <dbReference type="EC" id="2.3.1.1"/>
    </reaction>
</comment>
<dbReference type="NCBIfam" id="NF003802">
    <property type="entry name" value="PRK05388.1"/>
    <property type="match status" value="1"/>
</dbReference>
<evidence type="ECO:0000256" key="9">
    <source>
        <dbReference type="HAMAP-Rule" id="MF_01106"/>
    </source>
</evidence>
<comment type="similarity">
    <text evidence="1 9">Belongs to the ArgJ family.</text>
</comment>
<dbReference type="Proteomes" id="UP000253083">
    <property type="component" value="Unassembled WGS sequence"/>
</dbReference>
<accession>A0A395JIC3</accession>
<feature type="binding site" evidence="9">
    <location>
        <position position="153"/>
    </location>
    <ligand>
        <name>substrate</name>
    </ligand>
</feature>
<feature type="site" description="Involved in the stabilization of negative charge on the oxyanion by the formation of the oxyanion hole" evidence="9">
    <location>
        <position position="116"/>
    </location>
</feature>
<name>A0A395JIC3_9GAMM</name>
<dbReference type="HAMAP" id="MF_01106">
    <property type="entry name" value="ArgJ"/>
    <property type="match status" value="1"/>
</dbReference>
<feature type="site" description="Cleavage; by autolysis" evidence="9">
    <location>
        <begin position="189"/>
        <end position="190"/>
    </location>
</feature>
<comment type="catalytic activity">
    <reaction evidence="8 9">
        <text>N(2)-acetyl-L-ornithine + L-glutamate = N-acetyl-L-glutamate + L-ornithine</text>
        <dbReference type="Rhea" id="RHEA:15349"/>
        <dbReference type="ChEBI" id="CHEBI:29985"/>
        <dbReference type="ChEBI" id="CHEBI:44337"/>
        <dbReference type="ChEBI" id="CHEBI:46911"/>
        <dbReference type="ChEBI" id="CHEBI:57805"/>
        <dbReference type="EC" id="2.3.1.35"/>
    </reaction>
</comment>
<keyword evidence="6 9" id="KW-0068">Autocatalytic cleavage</keyword>
<keyword evidence="9" id="KW-0963">Cytoplasm</keyword>
<dbReference type="AlphaFoldDB" id="A0A395JIC3"/>
<dbReference type="PANTHER" id="PTHR23100:SF0">
    <property type="entry name" value="ARGININE BIOSYNTHESIS BIFUNCTIONAL PROTEIN ARGJ, MITOCHONDRIAL"/>
    <property type="match status" value="1"/>
</dbReference>
<dbReference type="EMBL" id="QNRT01000003">
    <property type="protein sequence ID" value="RBP49877.1"/>
    <property type="molecule type" value="Genomic_DNA"/>
</dbReference>
<feature type="chain" id="PRO_5023523106" description="Arginine biosynthesis bifunctional protein ArgJ alpha chain" evidence="9">
    <location>
        <begin position="1"/>
        <end position="189"/>
    </location>
</feature>
<dbReference type="GO" id="GO:0004042">
    <property type="term" value="F:L-glutamate N-acetyltransferase activity"/>
    <property type="evidence" value="ECO:0007669"/>
    <property type="project" value="UniProtKB-UniRule"/>
</dbReference>
<feature type="binding site" evidence="9">
    <location>
        <position position="400"/>
    </location>
    <ligand>
        <name>substrate</name>
    </ligand>
</feature>
<feature type="binding site" evidence="9">
    <location>
        <position position="276"/>
    </location>
    <ligand>
        <name>substrate</name>
    </ligand>
</feature>
<feature type="chain" id="PRO_5023523105" description="Arginine biosynthesis bifunctional protein ArgJ beta chain" evidence="9">
    <location>
        <begin position="190"/>
        <end position="405"/>
    </location>
</feature>
<keyword evidence="5 9" id="KW-0808">Transferase</keyword>
<evidence type="ECO:0000256" key="2">
    <source>
        <dbReference type="ARBA" id="ARBA00011475"/>
    </source>
</evidence>
<proteinExistence type="inferred from homology"/>
<comment type="function">
    <text evidence="9">Catalyzes two activities which are involved in the cyclic version of arginine biosynthesis: the synthesis of N-acetylglutamate from glutamate and acetyl-CoA as the acetyl donor, and of ornithine by transacetylation between N(2)-acetylornithine and glutamate.</text>
</comment>
<comment type="subunit">
    <text evidence="2 9">Heterotetramer of two alpha and two beta chains.</text>
</comment>
<feature type="binding site" evidence="9">
    <location>
        <position position="179"/>
    </location>
    <ligand>
        <name>substrate</name>
    </ligand>
</feature>
<dbReference type="FunFam" id="3.60.70.12:FF:000001">
    <property type="entry name" value="Arginine biosynthesis bifunctional protein ArgJ, chloroplastic"/>
    <property type="match status" value="1"/>
</dbReference>
<sequence>MAVGLSPPGKLFPVSGVTLGVVSAGIRYQNRNDLLLIEVNEGTTAAAVFTQNKCCAAPVLVAQQHMQQAPVRALLINSGNANAVTGELGVNNAVGSCAAVAEQLGVDANQVLPFSTGVIGEQLNMTALYDGIKSVVSDMQEDNWLVAAEAIMTTDTVAKATSRRIEVDGQQITITGIAKGSGMICPNMATMLAYVATDAGIDQAVLESFTRRAVAASFNRITVDSDTSTNDALAVLATGRSSLQINAVDDAAAEPFYCALESVLIELATAIIRDGEGATKFVRINVTGAYSEKDARAVALSIAHSPLVKTALFASDPNWGRILMALGKSPIGRLDMSKVDINIGGVSLIEQGEPAQSYTESQGKAVFEQPEITITIDLNAGDVDDHVWTTDLSHDYVSINADYRS</sequence>
<evidence type="ECO:0000256" key="1">
    <source>
        <dbReference type="ARBA" id="ARBA00006774"/>
    </source>
</evidence>
<keyword evidence="3 9" id="KW-0055">Arginine biosynthesis</keyword>
<comment type="pathway">
    <text evidence="9">Amino-acid biosynthesis; L-arginine biosynthesis; L-ornithine and N-acetyl-L-glutamate from L-glutamate and N(2)-acetyl-L-ornithine (cyclic): step 1/1.</text>
</comment>
<evidence type="ECO:0000256" key="5">
    <source>
        <dbReference type="ARBA" id="ARBA00022679"/>
    </source>
</evidence>
<evidence type="ECO:0000256" key="7">
    <source>
        <dbReference type="ARBA" id="ARBA00023315"/>
    </source>
</evidence>
<evidence type="ECO:0000256" key="3">
    <source>
        <dbReference type="ARBA" id="ARBA00022571"/>
    </source>
</evidence>